<sequence length="155" mass="17669">MQNIIKGLIVSVLSILFFQCFSAQKLSKTASFEIQNPYYQHWIAGVKNGGSGINVFISLSKIENSTTIDSLYFRGQTVKLNTKPNNPNLFIGRILTKANQNEDFQLNIDANSLFDVKENEAVIIYTENDIKKYYKIEHIKEKQAEFFPSAPPKQN</sequence>
<evidence type="ECO:0000313" key="2">
    <source>
        <dbReference type="Proteomes" id="UP001149142"/>
    </source>
</evidence>
<comment type="caution">
    <text evidence="1">The sequence shown here is derived from an EMBL/GenBank/DDBJ whole genome shotgun (WGS) entry which is preliminary data.</text>
</comment>
<organism evidence="1 2">
    <name type="scientific">Mesoflavibacter profundi</name>
    <dbReference type="NCBI Taxonomy" id="2708110"/>
    <lineage>
        <taxon>Bacteria</taxon>
        <taxon>Pseudomonadati</taxon>
        <taxon>Bacteroidota</taxon>
        <taxon>Flavobacteriia</taxon>
        <taxon>Flavobacteriales</taxon>
        <taxon>Flavobacteriaceae</taxon>
        <taxon>Mesoflavibacter</taxon>
    </lineage>
</organism>
<accession>A0ABT4S1C8</accession>
<keyword evidence="2" id="KW-1185">Reference proteome</keyword>
<reference evidence="1" key="1">
    <citation type="submission" date="2022-11" db="EMBL/GenBank/DDBJ databases">
        <title>Refractory cell wall polysaccharides provide important carbon source for microbial heterotrophs in the hadal ocean.</title>
        <authorList>
            <person name="Zhu X."/>
        </authorList>
    </citation>
    <scope>NUCLEOTIDE SEQUENCE</scope>
    <source>
        <strain evidence="1">MTRN7</strain>
    </source>
</reference>
<protein>
    <submittedName>
        <fullName evidence="1">Uncharacterized protein</fullName>
    </submittedName>
</protein>
<evidence type="ECO:0000313" key="1">
    <source>
        <dbReference type="EMBL" id="MDA0177870.1"/>
    </source>
</evidence>
<proteinExistence type="predicted"/>
<gene>
    <name evidence="1" type="ORF">OOZ35_10240</name>
</gene>
<name>A0ABT4S1C8_9FLAO</name>
<dbReference type="EMBL" id="JAPFGC010000002">
    <property type="protein sequence ID" value="MDA0177870.1"/>
    <property type="molecule type" value="Genomic_DNA"/>
</dbReference>
<dbReference type="RefSeq" id="WP_106688016.1">
    <property type="nucleotide sequence ID" value="NZ_CAXQEU010000059.1"/>
</dbReference>
<dbReference type="Proteomes" id="UP001149142">
    <property type="component" value="Unassembled WGS sequence"/>
</dbReference>